<organism evidence="1 2">
    <name type="scientific">Babjeviella inositovora NRRL Y-12698</name>
    <dbReference type="NCBI Taxonomy" id="984486"/>
    <lineage>
        <taxon>Eukaryota</taxon>
        <taxon>Fungi</taxon>
        <taxon>Dikarya</taxon>
        <taxon>Ascomycota</taxon>
        <taxon>Saccharomycotina</taxon>
        <taxon>Pichiomycetes</taxon>
        <taxon>Serinales incertae sedis</taxon>
        <taxon>Babjeviella</taxon>
    </lineage>
</organism>
<dbReference type="Proteomes" id="UP000094336">
    <property type="component" value="Unassembled WGS sequence"/>
</dbReference>
<dbReference type="GeneID" id="30144865"/>
<evidence type="ECO:0000313" key="2">
    <source>
        <dbReference type="Proteomes" id="UP000094336"/>
    </source>
</evidence>
<dbReference type="RefSeq" id="XP_018986207.1">
    <property type="nucleotide sequence ID" value="XM_019127011.1"/>
</dbReference>
<accession>A0A1E3QT58</accession>
<dbReference type="AlphaFoldDB" id="A0A1E3QT58"/>
<protein>
    <submittedName>
        <fullName evidence="1">Uncharacterized protein</fullName>
    </submittedName>
</protein>
<keyword evidence="2" id="KW-1185">Reference proteome</keyword>
<gene>
    <name evidence="1" type="ORF">BABINDRAFT_128216</name>
</gene>
<sequence>MKNYTPASHSHPEKLPSHRNIMMRLSSRLYPNLEKSFRLHQTARFPVTRAFHATPRLQQPATKAHPEQDTHYQVCFYWNRCGLGLTN</sequence>
<dbReference type="EMBL" id="KV454429">
    <property type="protein sequence ID" value="ODQ80879.1"/>
    <property type="molecule type" value="Genomic_DNA"/>
</dbReference>
<name>A0A1E3QT58_9ASCO</name>
<reference evidence="2" key="1">
    <citation type="submission" date="2016-05" db="EMBL/GenBank/DDBJ databases">
        <title>Comparative genomics of biotechnologically important yeasts.</title>
        <authorList>
            <consortium name="DOE Joint Genome Institute"/>
            <person name="Riley R."/>
            <person name="Haridas S."/>
            <person name="Wolfe K.H."/>
            <person name="Lopes M.R."/>
            <person name="Hittinger C.T."/>
            <person name="Goker M."/>
            <person name="Salamov A."/>
            <person name="Wisecaver J."/>
            <person name="Long T.M."/>
            <person name="Aerts A.L."/>
            <person name="Barry K."/>
            <person name="Choi C."/>
            <person name="Clum A."/>
            <person name="Coughlan A.Y."/>
            <person name="Deshpande S."/>
            <person name="Douglass A.P."/>
            <person name="Hanson S.J."/>
            <person name="Klenk H.-P."/>
            <person name="Labutti K."/>
            <person name="Lapidus A."/>
            <person name="Lindquist E."/>
            <person name="Lipzen A."/>
            <person name="Meier-Kolthoff J.P."/>
            <person name="Ohm R.A."/>
            <person name="Otillar R.P."/>
            <person name="Pangilinan J."/>
            <person name="Peng Y."/>
            <person name="Rokas A."/>
            <person name="Rosa C.A."/>
            <person name="Scheuner C."/>
            <person name="Sibirny A.A."/>
            <person name="Slot J.C."/>
            <person name="Stielow J.B."/>
            <person name="Sun H."/>
            <person name="Kurtzman C.P."/>
            <person name="Blackwell M."/>
            <person name="Grigoriev I.V."/>
            <person name="Jeffries T.W."/>
        </authorList>
    </citation>
    <scope>NUCLEOTIDE SEQUENCE [LARGE SCALE GENOMIC DNA]</scope>
    <source>
        <strain evidence="2">NRRL Y-12698</strain>
    </source>
</reference>
<proteinExistence type="predicted"/>
<evidence type="ECO:0000313" key="1">
    <source>
        <dbReference type="EMBL" id="ODQ80879.1"/>
    </source>
</evidence>